<sequence length="382" mass="40963">MNLLKKVLRGIFYFCVGIKTAFKDFVEWYTTNRAVPRALRNRASLAVIALAVAAGGWGLFAALSSGDSIERREPVAAVSQGDADASSPSSSGADVSAPEPAAPSGVAGSEDQEPAGDMSMPEATPDVSAVQTTQVAAASTSSDTSVDALAGATRFTPVTADQLSRLIKSRAKDYQENPVNTPPAAGDINAWKAVNSDVFGWITIPNTNISYPLVYHTNTNYYTNLGYYKEPSRNGVIWADADTRFDSSGEVTSRNLVLYGHNWTNCWRPVRIGNPADVMFAQLAAYDDATFAKQNPYIRIATTGGDHLYQVFTVFYTDLSFGYNYADGAVVDQIISTAKAKSIHDFGVSVGANDQIVTLSTCTRVLGPGDNQRFVVMAKKVS</sequence>
<name>A0A1Y4MGL8_9FIRM</name>
<evidence type="ECO:0000256" key="2">
    <source>
        <dbReference type="PIRSR" id="PIRSR605754-1"/>
    </source>
</evidence>
<keyword evidence="4" id="KW-1133">Transmembrane helix</keyword>
<keyword evidence="4" id="KW-0812">Transmembrane</keyword>
<feature type="active site" description="Proton donor/acceptor" evidence="2">
    <location>
        <position position="261"/>
    </location>
</feature>
<gene>
    <name evidence="5" type="ORF">B5F11_15700</name>
</gene>
<feature type="active site" description="Acyl-thioester intermediate" evidence="2">
    <location>
        <position position="362"/>
    </location>
</feature>
<dbReference type="Proteomes" id="UP000196386">
    <property type="component" value="Unassembled WGS sequence"/>
</dbReference>
<evidence type="ECO:0008006" key="7">
    <source>
        <dbReference type="Google" id="ProtNLM"/>
    </source>
</evidence>
<dbReference type="InterPro" id="IPR023365">
    <property type="entry name" value="Sortase_dom-sf"/>
</dbReference>
<keyword evidence="1" id="KW-0378">Hydrolase</keyword>
<dbReference type="Pfam" id="PF04203">
    <property type="entry name" value="Sortase"/>
    <property type="match status" value="1"/>
</dbReference>
<proteinExistence type="predicted"/>
<keyword evidence="4" id="KW-0472">Membrane</keyword>
<feature type="transmembrane region" description="Helical" evidence="4">
    <location>
        <begin position="43"/>
        <end position="63"/>
    </location>
</feature>
<dbReference type="EMBL" id="NFKP01000024">
    <property type="protein sequence ID" value="OUP67903.1"/>
    <property type="molecule type" value="Genomic_DNA"/>
</dbReference>
<dbReference type="InterPro" id="IPR005754">
    <property type="entry name" value="Sortase"/>
</dbReference>
<dbReference type="InterPro" id="IPR009835">
    <property type="entry name" value="SrtB"/>
</dbReference>
<feature type="compositionally biased region" description="Low complexity" evidence="3">
    <location>
        <begin position="79"/>
        <end position="98"/>
    </location>
</feature>
<accession>A0A1Y4MGL8</accession>
<dbReference type="SUPFAM" id="SSF63817">
    <property type="entry name" value="Sortase"/>
    <property type="match status" value="1"/>
</dbReference>
<dbReference type="AlphaFoldDB" id="A0A1Y4MGL8"/>
<dbReference type="GO" id="GO:0016787">
    <property type="term" value="F:hydrolase activity"/>
    <property type="evidence" value="ECO:0007669"/>
    <property type="project" value="UniProtKB-KW"/>
</dbReference>
<evidence type="ECO:0000256" key="4">
    <source>
        <dbReference type="SAM" id="Phobius"/>
    </source>
</evidence>
<evidence type="ECO:0000313" key="5">
    <source>
        <dbReference type="EMBL" id="OUP67903.1"/>
    </source>
</evidence>
<organism evidence="5 6">
    <name type="scientific">Anaerotruncus colihominis</name>
    <dbReference type="NCBI Taxonomy" id="169435"/>
    <lineage>
        <taxon>Bacteria</taxon>
        <taxon>Bacillati</taxon>
        <taxon>Bacillota</taxon>
        <taxon>Clostridia</taxon>
        <taxon>Eubacteriales</taxon>
        <taxon>Oscillospiraceae</taxon>
        <taxon>Anaerotruncus</taxon>
    </lineage>
</organism>
<comment type="caution">
    <text evidence="5">The sequence shown here is derived from an EMBL/GenBank/DDBJ whole genome shotgun (WGS) entry which is preliminary data.</text>
</comment>
<feature type="region of interest" description="Disordered" evidence="3">
    <location>
        <begin position="73"/>
        <end position="143"/>
    </location>
</feature>
<evidence type="ECO:0000256" key="3">
    <source>
        <dbReference type="SAM" id="MobiDB-lite"/>
    </source>
</evidence>
<evidence type="ECO:0000256" key="1">
    <source>
        <dbReference type="ARBA" id="ARBA00022801"/>
    </source>
</evidence>
<protein>
    <recommendedName>
        <fullName evidence="7">Class B sortase</fullName>
    </recommendedName>
</protein>
<dbReference type="Gene3D" id="2.40.260.10">
    <property type="entry name" value="Sortase"/>
    <property type="match status" value="1"/>
</dbReference>
<evidence type="ECO:0000313" key="6">
    <source>
        <dbReference type="Proteomes" id="UP000196386"/>
    </source>
</evidence>
<dbReference type="RefSeq" id="WP_087302604.1">
    <property type="nucleotide sequence ID" value="NZ_CAKNJW010000004.1"/>
</dbReference>
<feature type="compositionally biased region" description="Low complexity" evidence="3">
    <location>
        <begin position="126"/>
        <end position="143"/>
    </location>
</feature>
<reference evidence="6" key="1">
    <citation type="submission" date="2017-04" db="EMBL/GenBank/DDBJ databases">
        <title>Function of individual gut microbiota members based on whole genome sequencing of pure cultures obtained from chicken caecum.</title>
        <authorList>
            <person name="Medvecky M."/>
            <person name="Cejkova D."/>
            <person name="Polansky O."/>
            <person name="Karasova D."/>
            <person name="Kubasova T."/>
            <person name="Cizek A."/>
            <person name="Rychlik I."/>
        </authorList>
    </citation>
    <scope>NUCLEOTIDE SEQUENCE [LARGE SCALE GENOMIC DNA]</scope>
    <source>
        <strain evidence="6">An175</strain>
    </source>
</reference>
<dbReference type="CDD" id="cd05826">
    <property type="entry name" value="Sortase_B"/>
    <property type="match status" value="1"/>
</dbReference>